<dbReference type="AlphaFoldDB" id="A0A0D2WIC3"/>
<sequence>MADDRIRALAAENERLAQSQRDSQAQIAALTQSQAEWQAKCTQAMTLLQKQHAILKAHPPPTPEATAAAAANAAAAVAEVEGLKSQLLSAQNDAAARQQEVSAARAAERALQDRLSALETQRQTREAEQQAKLAQLESALRQQASAPATPMNSTEVQTLKAQIADLHQSNLATLQQLQQSQSASLELAAQLEHSNSAQQALQSAQQALQASLQERNTRISELQTQLAAVPAVAPAAGAPAASSDSSSSSSSKTELAGLRIQLRSAESRADKHERAAAALQEQLVALQVATASSGAVTAAVPAPSPDTQPSLELQQKIASLESAVQAAQATLASKSAQYDELQCELMDAVQQQTQTQAENESLRATVVEHETRASTAASSLATSASSAATRIEELSFALAAERSSASAAIARRDQLQADVADARATASTLQASLLAAEQNAAAQSARLQQLEQDLEQERRKPAPPQQLPAPSSSVLDLDTQRRILSLENEVDALRSQVRTSTERANEAETKAKDLTKQAIEQQQQQQSTQSKVDADATAARFKIADLERQLADAKKVAASGAGTAAATTAAPASLQQPGASSSSAEVAALKRMLEDATRQRSEDIARLSMQATAAKQLAADASSKLTAVQQELVDVQATAVRNEQARNEAAAQLATTQARLKDLTAQLGDAQVQSSESGALQQQVVQAKSDAASARQELLELVSQLSDAQQQSTEALSRLDAAQQQATQASAESTQARQTKQKDIAKVEAELVALKSALATATSQTLELKDKCDKQSGRLQVLEKFKANVQEKQVQKRMTLMNARQSIMAGKGVDAVAAGDMAKLRELGNVTDPEQRKAMMAQMKMDNRQSMAQFKQHKLAQNEQVIEKMSVILSEVDQLSKGMQEGEAALIEMSQINEELEKELELQGKAAVDSTKYFKQLAVALGNLLKKFENMSLLLVQFGEGKTTGEVLQATLGRELQAVGKALDVVRSDVIKHTSLVERIATALVPTAAASSADGAASSPRLKASLLDQIKNGAKLRIVANAVQEKNKKSRNSVVVLNSLQETLKLAIATHRMDLLEDDDDFFFDDKEWDV</sequence>
<feature type="region of interest" description="Disordered" evidence="2">
    <location>
        <begin position="453"/>
        <end position="476"/>
    </location>
</feature>
<feature type="coiled-coil region" evidence="1">
    <location>
        <begin position="255"/>
        <end position="358"/>
    </location>
</feature>
<evidence type="ECO:0000313" key="3">
    <source>
        <dbReference type="EMBL" id="KJE88718.1"/>
    </source>
</evidence>
<dbReference type="STRING" id="595528.A0A0D2WIC3"/>
<feature type="region of interest" description="Disordered" evidence="2">
    <location>
        <begin position="713"/>
        <end position="738"/>
    </location>
</feature>
<feature type="compositionally biased region" description="Low complexity" evidence="2">
    <location>
        <begin position="521"/>
        <end position="530"/>
    </location>
</feature>
<keyword evidence="1" id="KW-0175">Coiled coil</keyword>
<feature type="region of interest" description="Disordered" evidence="2">
    <location>
        <begin position="494"/>
        <end position="533"/>
    </location>
</feature>
<dbReference type="Proteomes" id="UP000008743">
    <property type="component" value="Unassembled WGS sequence"/>
</dbReference>
<accession>A0A0D2WIC3</accession>
<dbReference type="Gene3D" id="1.10.287.1490">
    <property type="match status" value="1"/>
</dbReference>
<evidence type="ECO:0000256" key="2">
    <source>
        <dbReference type="SAM" id="MobiDB-lite"/>
    </source>
</evidence>
<evidence type="ECO:0000313" key="4">
    <source>
        <dbReference type="Proteomes" id="UP000008743"/>
    </source>
</evidence>
<name>A0A0D2WIC3_CAPO3</name>
<dbReference type="EMBL" id="KE346360">
    <property type="protein sequence ID" value="KJE88718.1"/>
    <property type="molecule type" value="Genomic_DNA"/>
</dbReference>
<protein>
    <submittedName>
        <fullName evidence="3">Uncharacterized protein</fullName>
    </submittedName>
</protein>
<feature type="coiled-coil region" evidence="1">
    <location>
        <begin position="73"/>
        <end position="137"/>
    </location>
</feature>
<dbReference type="OMA" id="ATHLQHD"/>
<proteinExistence type="predicted"/>
<evidence type="ECO:0000256" key="1">
    <source>
        <dbReference type="SAM" id="Coils"/>
    </source>
</evidence>
<keyword evidence="4" id="KW-1185">Reference proteome</keyword>
<dbReference type="InParanoid" id="A0A0D2WIC3"/>
<reference evidence="4" key="1">
    <citation type="submission" date="2011-02" db="EMBL/GenBank/DDBJ databases">
        <title>The Genome Sequence of Capsaspora owczarzaki ATCC 30864.</title>
        <authorList>
            <person name="Russ C."/>
            <person name="Cuomo C."/>
            <person name="Burger G."/>
            <person name="Gray M.W."/>
            <person name="Holland P.W.H."/>
            <person name="King N."/>
            <person name="Lang F.B.F."/>
            <person name="Roger A.J."/>
            <person name="Ruiz-Trillo I."/>
            <person name="Young S.K."/>
            <person name="Zeng Q."/>
            <person name="Gargeya S."/>
            <person name="Alvarado L."/>
            <person name="Berlin A."/>
            <person name="Chapman S.B."/>
            <person name="Chen Z."/>
            <person name="Freedman E."/>
            <person name="Gellesch M."/>
            <person name="Goldberg J."/>
            <person name="Griggs A."/>
            <person name="Gujja S."/>
            <person name="Heilman E."/>
            <person name="Heiman D."/>
            <person name="Howarth C."/>
            <person name="Mehta T."/>
            <person name="Neiman D."/>
            <person name="Pearson M."/>
            <person name="Roberts A."/>
            <person name="Saif S."/>
            <person name="Shea T."/>
            <person name="Shenoy N."/>
            <person name="Sisk P."/>
            <person name="Stolte C."/>
            <person name="Sykes S."/>
            <person name="White J."/>
            <person name="Yandava C."/>
            <person name="Haas B."/>
            <person name="Nusbaum C."/>
            <person name="Birren B."/>
        </authorList>
    </citation>
    <scope>NUCLEOTIDE SEQUENCE</scope>
    <source>
        <strain evidence="4">ATCC 30864</strain>
    </source>
</reference>
<feature type="compositionally biased region" description="Low complexity" evidence="2">
    <location>
        <begin position="721"/>
        <end position="738"/>
    </location>
</feature>
<organism evidence="3 4">
    <name type="scientific">Capsaspora owczarzaki (strain ATCC 30864)</name>
    <dbReference type="NCBI Taxonomy" id="595528"/>
    <lineage>
        <taxon>Eukaryota</taxon>
        <taxon>Filasterea</taxon>
        <taxon>Capsaspora</taxon>
    </lineage>
</organism>
<dbReference type="PhylomeDB" id="A0A0D2WIC3"/>
<gene>
    <name evidence="3" type="ORF">CAOG_000313</name>
</gene>
<feature type="compositionally biased region" description="Basic and acidic residues" evidence="2">
    <location>
        <begin position="500"/>
        <end position="515"/>
    </location>
</feature>